<dbReference type="InParanoid" id="A0A6I8NIQ5"/>
<dbReference type="RefSeq" id="XP_028917171.1">
    <property type="nucleotide sequence ID" value="XM_029061338.1"/>
</dbReference>
<dbReference type="Pfam" id="PF05825">
    <property type="entry name" value="PSP94"/>
    <property type="match status" value="1"/>
</dbReference>
<reference evidence="6" key="3">
    <citation type="submission" date="2025-09" db="UniProtKB">
        <authorList>
            <consortium name="Ensembl"/>
        </authorList>
    </citation>
    <scope>IDENTIFICATION</scope>
    <source>
        <strain evidence="6">Glennie</strain>
    </source>
</reference>
<keyword evidence="7" id="KW-1185">Reference proteome</keyword>
<dbReference type="FunCoup" id="A0A6I8NIQ5">
    <property type="interactions" value="51"/>
</dbReference>
<dbReference type="OMA" id="TEWHREC"/>
<reference evidence="6" key="2">
    <citation type="submission" date="2025-08" db="UniProtKB">
        <authorList>
            <consortium name="Ensembl"/>
        </authorList>
    </citation>
    <scope>IDENTIFICATION</scope>
    <source>
        <strain evidence="6">Glennie</strain>
    </source>
</reference>
<evidence type="ECO:0000256" key="4">
    <source>
        <dbReference type="ARBA" id="ARBA00023157"/>
    </source>
</evidence>
<dbReference type="Ensembl" id="ENSOANT00000064437.1">
    <property type="protein sequence ID" value="ENSOANP00000041109.1"/>
    <property type="gene ID" value="ENSOANG00000041980.1"/>
</dbReference>
<accession>A0A6I8NIQ5</accession>
<evidence type="ECO:0000256" key="3">
    <source>
        <dbReference type="ARBA" id="ARBA00022525"/>
    </source>
</evidence>
<keyword evidence="3 5" id="KW-0964">Secreted</keyword>
<dbReference type="GO" id="GO:0005576">
    <property type="term" value="C:extracellular region"/>
    <property type="evidence" value="ECO:0007669"/>
    <property type="project" value="UniProtKB-SubCell"/>
</dbReference>
<reference evidence="6 7" key="1">
    <citation type="journal article" date="2008" name="Nature">
        <title>Genome analysis of the platypus reveals unique signatures of evolution.</title>
        <authorList>
            <person name="Warren W.C."/>
            <person name="Hillier L.W."/>
            <person name="Marshall Graves J.A."/>
            <person name="Birney E."/>
            <person name="Ponting C.P."/>
            <person name="Grutzner F."/>
            <person name="Belov K."/>
            <person name="Miller W."/>
            <person name="Clarke L."/>
            <person name="Chinwalla A.T."/>
            <person name="Yang S.P."/>
            <person name="Heger A."/>
            <person name="Locke D.P."/>
            <person name="Miethke P."/>
            <person name="Waters P.D."/>
            <person name="Veyrunes F."/>
            <person name="Fulton L."/>
            <person name="Fulton B."/>
            <person name="Graves T."/>
            <person name="Wallis J."/>
            <person name="Puente X.S."/>
            <person name="Lopez-Otin C."/>
            <person name="Ordonez G.R."/>
            <person name="Eichler E.E."/>
            <person name="Chen L."/>
            <person name="Cheng Z."/>
            <person name="Deakin J.E."/>
            <person name="Alsop A."/>
            <person name="Thompson K."/>
            <person name="Kirby P."/>
            <person name="Papenfuss A.T."/>
            <person name="Wakefield M.J."/>
            <person name="Olender T."/>
            <person name="Lancet D."/>
            <person name="Huttley G.A."/>
            <person name="Smit A.F."/>
            <person name="Pask A."/>
            <person name="Temple-Smith P."/>
            <person name="Batzer M.A."/>
            <person name="Walker J.A."/>
            <person name="Konkel M.K."/>
            <person name="Harris R.S."/>
            <person name="Whittington C.M."/>
            <person name="Wong E.S."/>
            <person name="Gemmell N.J."/>
            <person name="Buschiazzo E."/>
            <person name="Vargas Jentzsch I.M."/>
            <person name="Merkel A."/>
            <person name="Schmitz J."/>
            <person name="Zemann A."/>
            <person name="Churakov G."/>
            <person name="Kriegs J.O."/>
            <person name="Brosius J."/>
            <person name="Murchison E.P."/>
            <person name="Sachidanandam R."/>
            <person name="Smith C."/>
            <person name="Hannon G.J."/>
            <person name="Tsend-Ayush E."/>
            <person name="McMillan D."/>
            <person name="Attenborough R."/>
            <person name="Rens W."/>
            <person name="Ferguson-Smith M."/>
            <person name="Lefevre C.M."/>
            <person name="Sharp J.A."/>
            <person name="Nicholas K.R."/>
            <person name="Ray D.A."/>
            <person name="Kube M."/>
            <person name="Reinhardt R."/>
            <person name="Pringle T.H."/>
            <person name="Taylor J."/>
            <person name="Jones R.C."/>
            <person name="Nixon B."/>
            <person name="Dacheux J.L."/>
            <person name="Niwa H."/>
            <person name="Sekita Y."/>
            <person name="Huang X."/>
            <person name="Stark A."/>
            <person name="Kheradpour P."/>
            <person name="Kellis M."/>
            <person name="Flicek P."/>
            <person name="Chen Y."/>
            <person name="Webber C."/>
            <person name="Hardison R."/>
            <person name="Nelson J."/>
            <person name="Hallsworth-Pepin K."/>
            <person name="Delehaunty K."/>
            <person name="Markovic C."/>
            <person name="Minx P."/>
            <person name="Feng Y."/>
            <person name="Kremitzki C."/>
            <person name="Mitreva M."/>
            <person name="Glasscock J."/>
            <person name="Wylie T."/>
            <person name="Wohldmann P."/>
            <person name="Thiru P."/>
            <person name="Nhan M.N."/>
            <person name="Pohl C.S."/>
            <person name="Smith S.M."/>
            <person name="Hou S."/>
            <person name="Nefedov M."/>
            <person name="de Jong P.J."/>
            <person name="Renfree M.B."/>
            <person name="Mardis E.R."/>
            <person name="Wilson R.K."/>
        </authorList>
    </citation>
    <scope>NUCLEOTIDE SEQUENCE [LARGE SCALE GENOMIC DNA]</scope>
    <source>
        <strain evidence="6 7">Glennie</strain>
    </source>
</reference>
<sequence length="151" mass="16983">MYIVFTHCSEPCVLYIISRPELLSTSRGLGRRRSFHRMKCFLGILIAFGLTVTGCDAECIFRRLYFNPLKVTTGCVDQLGVEHGFNTVWKTKECYECSCSTIGISCCNLATKPFGFDVEKCSAIFHIESCSYSLVSKFDPSKTCAAAQWIR</sequence>
<dbReference type="Proteomes" id="UP000002279">
    <property type="component" value="Chromosome 3"/>
</dbReference>
<dbReference type="GeneID" id="114810260"/>
<comment type="similarity">
    <text evidence="2 5">Belongs to the beta-microseminoprotein family.</text>
</comment>
<dbReference type="OrthoDB" id="6076852at2759"/>
<dbReference type="GeneTree" id="ENSGT00940000154371"/>
<dbReference type="Gene3D" id="2.20.25.590">
    <property type="match status" value="1"/>
</dbReference>
<dbReference type="AlphaFoldDB" id="A0A6I8NIQ5"/>
<name>A0A6I8NIQ5_ORNAN</name>
<dbReference type="Bgee" id="ENSOANG00000041980">
    <property type="expression patterns" value="Expressed in endometrium and 2 other cell types or tissues"/>
</dbReference>
<evidence type="ECO:0000313" key="7">
    <source>
        <dbReference type="Proteomes" id="UP000002279"/>
    </source>
</evidence>
<comment type="subcellular location">
    <subcellularLocation>
        <location evidence="1 5">Secreted</location>
    </subcellularLocation>
</comment>
<organism evidence="6 7">
    <name type="scientific">Ornithorhynchus anatinus</name>
    <name type="common">Duckbill platypus</name>
    <dbReference type="NCBI Taxonomy" id="9258"/>
    <lineage>
        <taxon>Eukaryota</taxon>
        <taxon>Metazoa</taxon>
        <taxon>Chordata</taxon>
        <taxon>Craniata</taxon>
        <taxon>Vertebrata</taxon>
        <taxon>Euteleostomi</taxon>
        <taxon>Mammalia</taxon>
        <taxon>Monotremata</taxon>
        <taxon>Ornithorhynchidae</taxon>
        <taxon>Ornithorhynchus</taxon>
    </lineage>
</organism>
<dbReference type="PANTHER" id="PTHR10500">
    <property type="entry name" value="BETA-MICROSEMINOPROTEIN"/>
    <property type="match status" value="1"/>
</dbReference>
<proteinExistence type="inferred from homology"/>
<evidence type="ECO:0000256" key="2">
    <source>
        <dbReference type="ARBA" id="ARBA00010352"/>
    </source>
</evidence>
<dbReference type="PANTHER" id="PTHR10500:SF7">
    <property type="entry name" value="BETA-MICROSEMINOPROTEIN"/>
    <property type="match status" value="1"/>
</dbReference>
<dbReference type="InterPro" id="IPR008735">
    <property type="entry name" value="PSP94"/>
</dbReference>
<dbReference type="KEGG" id="oaa:114810260"/>
<protein>
    <recommendedName>
        <fullName evidence="5">Beta-microseminoprotein</fullName>
    </recommendedName>
</protein>
<gene>
    <name evidence="6" type="primary">MSMB</name>
</gene>
<dbReference type="Gene3D" id="2.10.70.10">
    <property type="entry name" value="Complement Module, domain 1"/>
    <property type="match status" value="1"/>
</dbReference>
<evidence type="ECO:0000313" key="6">
    <source>
        <dbReference type="Ensembl" id="ENSOANP00000041109.1"/>
    </source>
</evidence>
<evidence type="ECO:0000256" key="1">
    <source>
        <dbReference type="ARBA" id="ARBA00004613"/>
    </source>
</evidence>
<keyword evidence="4" id="KW-1015">Disulfide bond</keyword>
<dbReference type="CTD" id="4477"/>
<evidence type="ECO:0000256" key="5">
    <source>
        <dbReference type="RuleBase" id="RU364124"/>
    </source>
</evidence>